<evidence type="ECO:0000256" key="4">
    <source>
        <dbReference type="ARBA" id="ARBA00022729"/>
    </source>
</evidence>
<sequence>MLKIHPLFIYSSIPLFLSISSSSSAHFFQNISSIPTSSIPKPTSWDNFHTLVGCRTGQNVAGLSRLKQYFQHFGYCNYSTSNFTDNFDDTLESAIKTYQLNFNLNITGELDDPTLTHLIRPRCGNADIINGSSSMNFGKVNFSYSNSGGSKYIHSVGHYSFFPGQPRWPPSRTTLLYAFFPGNQLPENVKAVFGRAFGRWSEVTTLTFTETRLYYSADIKIGFFSGDHGDGEPFDGVLGTLAHAFSPPGGKFHLDGDENWVVNGDFVNASSSMVSAVDLESVAVHEIGHLLGLGHSSVEESIMYPTLSSSTRKVELDEDDIEGIQSLYGSNPNYNGSTTMPDFGRETSGAHTLLKSFLIICSVFGIFMDSLL</sequence>
<feature type="binding site" evidence="11">
    <location>
        <position position="255"/>
    </location>
    <ligand>
        <name>Ca(2+)</name>
        <dbReference type="ChEBI" id="CHEBI:29108"/>
        <label>3</label>
    </ligand>
</feature>
<feature type="binding site" evidence="11">
    <location>
        <position position="218"/>
    </location>
    <ligand>
        <name>Ca(2+)</name>
        <dbReference type="ChEBI" id="CHEBI:29108"/>
        <label>2</label>
    </ligand>
</feature>
<evidence type="ECO:0000256" key="8">
    <source>
        <dbReference type="ARBA" id="ARBA00023145"/>
    </source>
</evidence>
<evidence type="ECO:0000256" key="1">
    <source>
        <dbReference type="ARBA" id="ARBA00009614"/>
    </source>
</evidence>
<dbReference type="PRINTS" id="PR00138">
    <property type="entry name" value="MATRIXIN"/>
</dbReference>
<feature type="binding site" evidence="11">
    <location>
        <position position="303"/>
    </location>
    <ligand>
        <name>Zn(2+)</name>
        <dbReference type="ChEBI" id="CHEBI:29105"/>
        <label>2</label>
        <note>catalytic</note>
    </ligand>
</feature>
<feature type="binding site" evidence="11">
    <location>
        <position position="295"/>
    </location>
    <ligand>
        <name>Zn(2+)</name>
        <dbReference type="ChEBI" id="CHEBI:29105"/>
        <label>2</label>
        <note>catalytic</note>
    </ligand>
</feature>
<keyword evidence="3 11" id="KW-0479">Metal-binding</keyword>
<reference evidence="14 16" key="1">
    <citation type="submission" date="2024-01" db="EMBL/GenBank/DDBJ databases">
        <title>The complete chloroplast genome sequence of Lithospermum erythrorhizon: insights into the phylogenetic relationship among Boraginaceae species and the maternal lineages of purple gromwells.</title>
        <authorList>
            <person name="Okada T."/>
            <person name="Watanabe K."/>
        </authorList>
    </citation>
    <scope>NUCLEOTIDE SEQUENCE [LARGE SCALE GENOMIC DNA]</scope>
</reference>
<evidence type="ECO:0000256" key="7">
    <source>
        <dbReference type="ARBA" id="ARBA00023049"/>
    </source>
</evidence>
<dbReference type="InterPro" id="IPR001818">
    <property type="entry name" value="Pept_M10_metallopeptidase"/>
</dbReference>
<feature type="binding site" evidence="11">
    <location>
        <position position="289"/>
    </location>
    <ligand>
        <name>Zn(2+)</name>
        <dbReference type="ChEBI" id="CHEBI:29105"/>
        <label>2</label>
        <note>catalytic</note>
    </ligand>
</feature>
<feature type="binding site" evidence="11">
    <location>
        <position position="243"/>
    </location>
    <ligand>
        <name>Zn(2+)</name>
        <dbReference type="ChEBI" id="CHEBI:29105"/>
        <label>1</label>
    </ligand>
</feature>
<dbReference type="PANTHER" id="PTHR10201:SF272">
    <property type="entry name" value="METALLOENDOPROTEINASE 5-MMP"/>
    <property type="match status" value="1"/>
</dbReference>
<keyword evidence="4" id="KW-0732">Signal</keyword>
<keyword evidence="9" id="KW-0325">Glycoprotein</keyword>
<dbReference type="GO" id="GO:0008270">
    <property type="term" value="F:zinc ion binding"/>
    <property type="evidence" value="ECO:0007669"/>
    <property type="project" value="InterPro"/>
</dbReference>
<evidence type="ECO:0000256" key="9">
    <source>
        <dbReference type="ARBA" id="ARBA00023180"/>
    </source>
</evidence>
<comment type="cofactor">
    <cofactor evidence="11">
        <name>Ca(2+)</name>
        <dbReference type="ChEBI" id="CHEBI:29108"/>
    </cofactor>
    <text evidence="11">Can bind about 5 Ca(2+) ions per subunit.</text>
</comment>
<dbReference type="Proteomes" id="UP001454036">
    <property type="component" value="Unassembled WGS sequence"/>
</dbReference>
<dbReference type="Pfam" id="PF01471">
    <property type="entry name" value="PG_binding_1"/>
    <property type="match status" value="1"/>
</dbReference>
<evidence type="ECO:0000256" key="12">
    <source>
        <dbReference type="PIRSR" id="PIRSR621190-5"/>
    </source>
</evidence>
<evidence type="ECO:0000256" key="2">
    <source>
        <dbReference type="ARBA" id="ARBA00022670"/>
    </source>
</evidence>
<feature type="binding site" evidence="11">
    <location>
        <position position="258"/>
    </location>
    <ligand>
        <name>Ca(2+)</name>
        <dbReference type="ChEBI" id="CHEBI:29108"/>
        <label>1</label>
    </ligand>
</feature>
<comment type="cofactor">
    <cofactor evidence="11">
        <name>Zn(2+)</name>
        <dbReference type="ChEBI" id="CHEBI:29105"/>
    </cofactor>
    <text evidence="11">Binds 2 Zn(2+) ions per subunit.</text>
</comment>
<feature type="binding site" evidence="11">
    <location>
        <position position="253"/>
    </location>
    <ligand>
        <name>Zn(2+)</name>
        <dbReference type="ChEBI" id="CHEBI:29105"/>
        <label>1</label>
    </ligand>
</feature>
<keyword evidence="11" id="KW-0106">Calcium</keyword>
<keyword evidence="8" id="KW-0865">Zymogen</keyword>
<organism evidence="14 16">
    <name type="scientific">Lithospermum erythrorhizon</name>
    <name type="common">Purple gromwell</name>
    <name type="synonym">Lithospermum officinale var. erythrorhizon</name>
    <dbReference type="NCBI Taxonomy" id="34254"/>
    <lineage>
        <taxon>Eukaryota</taxon>
        <taxon>Viridiplantae</taxon>
        <taxon>Streptophyta</taxon>
        <taxon>Embryophyta</taxon>
        <taxon>Tracheophyta</taxon>
        <taxon>Spermatophyta</taxon>
        <taxon>Magnoliopsida</taxon>
        <taxon>eudicotyledons</taxon>
        <taxon>Gunneridae</taxon>
        <taxon>Pentapetalae</taxon>
        <taxon>asterids</taxon>
        <taxon>lamiids</taxon>
        <taxon>Boraginales</taxon>
        <taxon>Boraginaceae</taxon>
        <taxon>Boraginoideae</taxon>
        <taxon>Lithospermeae</taxon>
        <taxon>Lithospermum</taxon>
    </lineage>
</organism>
<dbReference type="GO" id="GO:0031012">
    <property type="term" value="C:extracellular matrix"/>
    <property type="evidence" value="ECO:0007669"/>
    <property type="project" value="InterPro"/>
</dbReference>
<evidence type="ECO:0000256" key="3">
    <source>
        <dbReference type="ARBA" id="ARBA00022723"/>
    </source>
</evidence>
<evidence type="ECO:0000256" key="10">
    <source>
        <dbReference type="PIRSR" id="PIRSR621190-1"/>
    </source>
</evidence>
<dbReference type="AlphaFoldDB" id="A0AAV3QXX9"/>
<proteinExistence type="inferred from homology"/>
<dbReference type="EMBL" id="BAABME010024887">
    <property type="protein sequence ID" value="GAA0171087.1"/>
    <property type="molecule type" value="Genomic_DNA"/>
</dbReference>
<dbReference type="GO" id="GO:0004222">
    <property type="term" value="F:metalloendopeptidase activity"/>
    <property type="evidence" value="ECO:0007669"/>
    <property type="project" value="InterPro"/>
</dbReference>
<feature type="short sequence motif" description="Cysteine switch" evidence="12">
    <location>
        <begin position="121"/>
        <end position="156"/>
    </location>
</feature>
<dbReference type="EMBL" id="BAABME010022946">
    <property type="protein sequence ID" value="GAA0166962.1"/>
    <property type="molecule type" value="Genomic_DNA"/>
</dbReference>
<evidence type="ECO:0000259" key="13">
    <source>
        <dbReference type="SMART" id="SM00235"/>
    </source>
</evidence>
<feature type="binding site" evidence="11">
    <location>
        <position position="249"/>
    </location>
    <ligand>
        <name>Ca(2+)</name>
        <dbReference type="ChEBI" id="CHEBI:29108"/>
        <label>2</label>
    </ligand>
</feature>
<feature type="binding site" description="in inhibited form" evidence="11">
    <location>
        <position position="123"/>
    </location>
    <ligand>
        <name>Zn(2+)</name>
        <dbReference type="ChEBI" id="CHEBI:29105"/>
        <label>2</label>
        <note>catalytic</note>
    </ligand>
</feature>
<keyword evidence="7 14" id="KW-0482">Metalloprotease</keyword>
<feature type="binding site" evidence="11">
    <location>
        <position position="235"/>
    </location>
    <ligand>
        <name>Ca(2+)</name>
        <dbReference type="ChEBI" id="CHEBI:29108"/>
        <label>3</label>
    </ligand>
</feature>
<dbReference type="SUPFAM" id="SSF47090">
    <property type="entry name" value="PGBD-like"/>
    <property type="match status" value="1"/>
</dbReference>
<feature type="binding site" evidence="11">
    <location>
        <position position="236"/>
    </location>
    <ligand>
        <name>Ca(2+)</name>
        <dbReference type="ChEBI" id="CHEBI:29108"/>
        <label>3</label>
    </ligand>
</feature>
<dbReference type="InterPro" id="IPR002477">
    <property type="entry name" value="Peptidoglycan-bd-like"/>
</dbReference>
<keyword evidence="6 11" id="KW-0862">Zinc</keyword>
<dbReference type="CDD" id="cd04278">
    <property type="entry name" value="ZnMc_MMP"/>
    <property type="match status" value="1"/>
</dbReference>
<evidence type="ECO:0000256" key="5">
    <source>
        <dbReference type="ARBA" id="ARBA00022801"/>
    </source>
</evidence>
<dbReference type="InterPro" id="IPR036365">
    <property type="entry name" value="PGBD-like_sf"/>
</dbReference>
<keyword evidence="5" id="KW-0378">Hydrolase</keyword>
<dbReference type="InterPro" id="IPR033739">
    <property type="entry name" value="M10A_MMP"/>
</dbReference>
<feature type="binding site" evidence="11">
    <location>
        <position position="258"/>
    </location>
    <ligand>
        <name>Ca(2+)</name>
        <dbReference type="ChEBI" id="CHEBI:29108"/>
        <label>3</label>
    </ligand>
</feature>
<dbReference type="SUPFAM" id="SSF55486">
    <property type="entry name" value="Metalloproteases ('zincins'), catalytic domain"/>
    <property type="match status" value="1"/>
</dbReference>
<name>A0AAV3QXX9_LITER</name>
<protein>
    <submittedName>
        <fullName evidence="14">Metalloprotease</fullName>
    </submittedName>
</protein>
<feature type="active site" evidence="10">
    <location>
        <position position="286"/>
    </location>
</feature>
<dbReference type="SMART" id="SM00235">
    <property type="entry name" value="ZnMc"/>
    <property type="match status" value="1"/>
</dbReference>
<dbReference type="Pfam" id="PF00413">
    <property type="entry name" value="Peptidase_M10"/>
    <property type="match status" value="1"/>
</dbReference>
<evidence type="ECO:0000256" key="11">
    <source>
        <dbReference type="PIRSR" id="PIRSR621190-2"/>
    </source>
</evidence>
<feature type="binding site" evidence="11">
    <location>
        <position position="230"/>
    </location>
    <ligand>
        <name>Zn(2+)</name>
        <dbReference type="ChEBI" id="CHEBI:29105"/>
        <label>1</label>
    </ligand>
</feature>
<dbReference type="FunFam" id="3.40.390.10:FF:000018">
    <property type="entry name" value="Metalloendoproteinase 1"/>
    <property type="match status" value="1"/>
</dbReference>
<dbReference type="GO" id="GO:0030574">
    <property type="term" value="P:collagen catabolic process"/>
    <property type="evidence" value="ECO:0007669"/>
    <property type="project" value="TreeGrafter"/>
</dbReference>
<dbReference type="InterPro" id="IPR024079">
    <property type="entry name" value="MetalloPept_cat_dom_sf"/>
</dbReference>
<evidence type="ECO:0000313" key="14">
    <source>
        <dbReference type="EMBL" id="GAA0166962.1"/>
    </source>
</evidence>
<keyword evidence="2" id="KW-0645">Protease</keyword>
<dbReference type="InterPro" id="IPR021190">
    <property type="entry name" value="Pept_M10A"/>
</dbReference>
<dbReference type="GO" id="GO:0006508">
    <property type="term" value="P:proteolysis"/>
    <property type="evidence" value="ECO:0007669"/>
    <property type="project" value="UniProtKB-KW"/>
</dbReference>
<comment type="similarity">
    <text evidence="1">Belongs to the peptidase M10A family. Matrix metalloproteinases (MMPs) subfamily.</text>
</comment>
<comment type="caution">
    <text evidence="14">The sequence shown here is derived from an EMBL/GenBank/DDBJ whole genome shotgun (WGS) entry which is preliminary data.</text>
</comment>
<feature type="domain" description="Peptidase metallopeptidase" evidence="13">
    <location>
        <begin position="164"/>
        <end position="330"/>
    </location>
</feature>
<feature type="binding site" evidence="11">
    <location>
        <position position="285"/>
    </location>
    <ligand>
        <name>Zn(2+)</name>
        <dbReference type="ChEBI" id="CHEBI:29105"/>
        <label>2</label>
        <note>catalytic</note>
    </ligand>
</feature>
<keyword evidence="16" id="KW-1185">Reference proteome</keyword>
<dbReference type="Gene3D" id="3.40.390.10">
    <property type="entry name" value="Collagenase (Catalytic Domain)"/>
    <property type="match status" value="1"/>
</dbReference>
<gene>
    <name evidence="14" type="ORF">LIER_40284</name>
    <name evidence="15" type="ORF">LIER_41082</name>
</gene>
<feature type="binding site" evidence="11">
    <location>
        <position position="228"/>
    </location>
    <ligand>
        <name>Zn(2+)</name>
        <dbReference type="ChEBI" id="CHEBI:29105"/>
        <label>1</label>
    </ligand>
</feature>
<dbReference type="InterPro" id="IPR006026">
    <property type="entry name" value="Peptidase_Metallo"/>
</dbReference>
<evidence type="ECO:0000313" key="15">
    <source>
        <dbReference type="EMBL" id="GAA0171087.1"/>
    </source>
</evidence>
<evidence type="ECO:0000313" key="16">
    <source>
        <dbReference type="Proteomes" id="UP001454036"/>
    </source>
</evidence>
<evidence type="ECO:0000256" key="6">
    <source>
        <dbReference type="ARBA" id="ARBA00022833"/>
    </source>
</evidence>
<dbReference type="GO" id="GO:0030198">
    <property type="term" value="P:extracellular matrix organization"/>
    <property type="evidence" value="ECO:0007669"/>
    <property type="project" value="TreeGrafter"/>
</dbReference>
<accession>A0AAV3QXX9</accession>
<dbReference type="PANTHER" id="PTHR10201">
    <property type="entry name" value="MATRIX METALLOPROTEINASE"/>
    <property type="match status" value="1"/>
</dbReference>